<dbReference type="GO" id="GO:0006189">
    <property type="term" value="P:'de novo' IMP biosynthetic process"/>
    <property type="evidence" value="ECO:0007669"/>
    <property type="project" value="UniProtKB-UniRule"/>
</dbReference>
<evidence type="ECO:0000256" key="3">
    <source>
        <dbReference type="HAMAP-Rule" id="MF_01929"/>
    </source>
</evidence>
<dbReference type="NCBIfam" id="TIGR01162">
    <property type="entry name" value="purE"/>
    <property type="match status" value="1"/>
</dbReference>
<comment type="function">
    <text evidence="3 4">Catalyzes the conversion of N5-carboxyaminoimidazole ribonucleotide (N5-CAIR) to 4-carboxy-5-aminoimidazole ribonucleotide (CAIR).</text>
</comment>
<dbReference type="SUPFAM" id="SSF52255">
    <property type="entry name" value="N5-CAIR mutase (phosphoribosylaminoimidazole carboxylase, PurE)"/>
    <property type="match status" value="1"/>
</dbReference>
<evidence type="ECO:0000313" key="8">
    <source>
        <dbReference type="EMBL" id="QNP90642.1"/>
    </source>
</evidence>
<dbReference type="Proteomes" id="UP000642876">
    <property type="component" value="Unassembled WGS sequence"/>
</dbReference>
<dbReference type="Pfam" id="PF00731">
    <property type="entry name" value="AIRC"/>
    <property type="match status" value="1"/>
</dbReference>
<dbReference type="PIRSF" id="PIRSF001338">
    <property type="entry name" value="AIR_carboxylase"/>
    <property type="match status" value="1"/>
</dbReference>
<feature type="domain" description="PurE" evidence="6">
    <location>
        <begin position="4"/>
        <end position="153"/>
    </location>
</feature>
<dbReference type="KEGG" id="cluj:IAU68_02325"/>
<dbReference type="EC" id="5.4.99.18" evidence="3 4"/>
<evidence type="ECO:0000313" key="7">
    <source>
        <dbReference type="EMBL" id="MBC3179082.1"/>
    </source>
</evidence>
<dbReference type="AlphaFoldDB" id="A0A7H0K026"/>
<dbReference type="InterPro" id="IPR033747">
    <property type="entry name" value="PurE_ClassI"/>
</dbReference>
<comment type="catalytic activity">
    <reaction evidence="3 4">
        <text>5-carboxyamino-1-(5-phospho-D-ribosyl)imidazole + H(+) = 5-amino-1-(5-phospho-D-ribosyl)imidazole-4-carboxylate</text>
        <dbReference type="Rhea" id="RHEA:13193"/>
        <dbReference type="ChEBI" id="CHEBI:15378"/>
        <dbReference type="ChEBI" id="CHEBI:58730"/>
        <dbReference type="ChEBI" id="CHEBI:77657"/>
        <dbReference type="EC" id="5.4.99.18"/>
    </reaction>
</comment>
<dbReference type="GO" id="GO:0034023">
    <property type="term" value="F:5-(carboxyamino)imidazole ribonucleotide mutase activity"/>
    <property type="evidence" value="ECO:0007669"/>
    <property type="project" value="UniProtKB-UniRule"/>
</dbReference>
<organism evidence="8 9">
    <name type="scientific">Corynebacterium lujinxingii</name>
    <dbReference type="NCBI Taxonomy" id="2763010"/>
    <lineage>
        <taxon>Bacteria</taxon>
        <taxon>Bacillati</taxon>
        <taxon>Actinomycetota</taxon>
        <taxon>Actinomycetes</taxon>
        <taxon>Mycobacteriales</taxon>
        <taxon>Corynebacteriaceae</taxon>
        <taxon>Corynebacterium</taxon>
    </lineage>
</organism>
<dbReference type="SMART" id="SM01001">
    <property type="entry name" value="AIRC"/>
    <property type="match status" value="1"/>
</dbReference>
<feature type="binding site" evidence="3 5">
    <location>
        <position position="15"/>
    </location>
    <ligand>
        <name>substrate</name>
    </ligand>
</feature>
<comment type="pathway">
    <text evidence="3 4">Purine metabolism; IMP biosynthesis via de novo pathway; 5-amino-1-(5-phospho-D-ribosyl)imidazole-4-carboxylate from 5-amino-1-(5-phospho-D-ribosyl)imidazole (N5-CAIR route): step 2/2.</text>
</comment>
<dbReference type="GO" id="GO:0003677">
    <property type="term" value="F:DNA binding"/>
    <property type="evidence" value="ECO:0007669"/>
    <property type="project" value="UniProtKB-KW"/>
</dbReference>
<keyword evidence="7" id="KW-0238">DNA-binding</keyword>
<evidence type="ECO:0000256" key="5">
    <source>
        <dbReference type="PIRSR" id="PIRSR001338-1"/>
    </source>
</evidence>
<dbReference type="PANTHER" id="PTHR23046">
    <property type="entry name" value="PHOSPHORIBOSYLAMINOIMIDAZOLE CARBOXYLASE CATALYTIC SUBUNIT"/>
    <property type="match status" value="1"/>
</dbReference>
<comment type="similarity">
    <text evidence="3">Belongs to the AIR carboxylase family. Class I subfamily.</text>
</comment>
<evidence type="ECO:0000256" key="2">
    <source>
        <dbReference type="ARBA" id="ARBA00023235"/>
    </source>
</evidence>
<dbReference type="Gene3D" id="3.40.50.1970">
    <property type="match status" value="1"/>
</dbReference>
<accession>A0A7H0K026</accession>
<feature type="binding site" evidence="3 5">
    <location>
        <position position="42"/>
    </location>
    <ligand>
        <name>substrate</name>
    </ligand>
</feature>
<evidence type="ECO:0000313" key="10">
    <source>
        <dbReference type="Proteomes" id="UP000642876"/>
    </source>
</evidence>
<dbReference type="EMBL" id="CP061032">
    <property type="protein sequence ID" value="QNP90642.1"/>
    <property type="molecule type" value="Genomic_DNA"/>
</dbReference>
<dbReference type="InterPro" id="IPR024694">
    <property type="entry name" value="PurE_prokaryotes"/>
</dbReference>
<keyword evidence="2 3" id="KW-0413">Isomerase</keyword>
<proteinExistence type="inferred from homology"/>
<dbReference type="PANTHER" id="PTHR23046:SF2">
    <property type="entry name" value="PHOSPHORIBOSYLAMINOIMIDAZOLE CARBOXYLASE"/>
    <property type="match status" value="1"/>
</dbReference>
<evidence type="ECO:0000259" key="6">
    <source>
        <dbReference type="SMART" id="SM01001"/>
    </source>
</evidence>
<gene>
    <name evidence="3 8" type="primary">purE</name>
    <name evidence="7" type="ORF">H7348_07130</name>
    <name evidence="8" type="ORF">IAU68_02325</name>
</gene>
<evidence type="ECO:0000256" key="1">
    <source>
        <dbReference type="ARBA" id="ARBA00022755"/>
    </source>
</evidence>
<protein>
    <recommendedName>
        <fullName evidence="3 4">N5-carboxyaminoimidazole ribonucleotide mutase</fullName>
        <shortName evidence="3 4">N5-CAIR mutase</shortName>
        <ecNumber evidence="3 4">5.4.99.18</ecNumber>
    </recommendedName>
    <alternativeName>
        <fullName evidence="3">5-(carboxyamino)imidazole ribonucleotide mutase</fullName>
    </alternativeName>
</protein>
<keyword evidence="8" id="KW-0456">Lyase</keyword>
<dbReference type="RefSeq" id="WP_171194236.1">
    <property type="nucleotide sequence ID" value="NZ_CP061032.1"/>
</dbReference>
<dbReference type="InterPro" id="IPR000031">
    <property type="entry name" value="PurE_dom"/>
</dbReference>
<dbReference type="EMBL" id="JACMYE010000005">
    <property type="protein sequence ID" value="MBC3179082.1"/>
    <property type="molecule type" value="Genomic_DNA"/>
</dbReference>
<feature type="binding site" evidence="3 5">
    <location>
        <position position="12"/>
    </location>
    <ligand>
        <name>substrate</name>
    </ligand>
</feature>
<dbReference type="GO" id="GO:0016829">
    <property type="term" value="F:lyase activity"/>
    <property type="evidence" value="ECO:0007669"/>
    <property type="project" value="UniProtKB-KW"/>
</dbReference>
<dbReference type="UniPathway" id="UPA00074">
    <property type="reaction ID" value="UER00943"/>
</dbReference>
<keyword evidence="10" id="KW-1185">Reference proteome</keyword>
<reference evidence="9 10" key="1">
    <citation type="submission" date="2020-08" db="EMBL/GenBank/DDBJ databases">
        <title>novel species in genus Corynebacterium.</title>
        <authorList>
            <person name="Zhang G."/>
        </authorList>
    </citation>
    <scope>NUCLEOTIDE SEQUENCE [LARGE SCALE GENOMIC DNA]</scope>
    <source>
        <strain evidence="8">Zg-917</strain>
        <strain evidence="9 10">zg-917</strain>
    </source>
</reference>
<evidence type="ECO:0000256" key="4">
    <source>
        <dbReference type="PIRNR" id="PIRNR001338"/>
    </source>
</evidence>
<dbReference type="HAMAP" id="MF_01929">
    <property type="entry name" value="PurE_classI"/>
    <property type="match status" value="1"/>
</dbReference>
<sequence length="167" mass="17385">MAQPQVGIIMGSDSDWDTVAPAAEVLAEFGIPFEVGVVSAHRTPDKMLAYAKEAHKRDLQVIIACAGGAAHLPGMVAAATPLPVIGIPRALDTLDGLDSLLSIVQMPGGVPVATVSIGGAKNAGLLAARILGASDPAVQRRMVDYQARMAAEVERKDEALRQRLIGE</sequence>
<evidence type="ECO:0000313" key="9">
    <source>
        <dbReference type="Proteomes" id="UP000516235"/>
    </source>
</evidence>
<name>A0A7H0K026_9CORY</name>
<dbReference type="Proteomes" id="UP000516235">
    <property type="component" value="Chromosome"/>
</dbReference>
<keyword evidence="1 3" id="KW-0658">Purine biosynthesis</keyword>